<dbReference type="GO" id="GO:0016787">
    <property type="term" value="F:hydrolase activity"/>
    <property type="evidence" value="ECO:0007669"/>
    <property type="project" value="UniProtKB-KW"/>
</dbReference>
<dbReference type="AlphaFoldDB" id="A0A1A3NB17"/>
<dbReference type="SUPFAM" id="SSF51556">
    <property type="entry name" value="Metallo-dependent hydrolases"/>
    <property type="match status" value="1"/>
</dbReference>
<evidence type="ECO:0000259" key="2">
    <source>
        <dbReference type="Pfam" id="PF04909"/>
    </source>
</evidence>
<reference evidence="4" key="1">
    <citation type="submission" date="2016-06" db="EMBL/GenBank/DDBJ databases">
        <authorList>
            <person name="Sutton G."/>
            <person name="Brinkac L."/>
            <person name="Sanka R."/>
            <person name="Adams M."/>
            <person name="Lau E."/>
            <person name="Garcia-Basteiro A."/>
            <person name="Lopez-Varela E."/>
            <person name="Palencia S."/>
        </authorList>
    </citation>
    <scope>NUCLEOTIDE SEQUENCE [LARGE SCALE GENOMIC DNA]</scope>
    <source>
        <strain evidence="4">1245139.5</strain>
    </source>
</reference>
<protein>
    <submittedName>
        <fullName evidence="3">Amidohydrolase</fullName>
    </submittedName>
</protein>
<dbReference type="PANTHER" id="PTHR21240">
    <property type="entry name" value="2-AMINO-3-CARBOXYLMUCONATE-6-SEMIALDEHYDE DECARBOXYLASE"/>
    <property type="match status" value="1"/>
</dbReference>
<dbReference type="InterPro" id="IPR006680">
    <property type="entry name" value="Amidohydro-rel"/>
</dbReference>
<dbReference type="Proteomes" id="UP000093629">
    <property type="component" value="Unassembled WGS sequence"/>
</dbReference>
<keyword evidence="1" id="KW-0456">Lyase</keyword>
<dbReference type="InterPro" id="IPR032466">
    <property type="entry name" value="Metal_Hydrolase"/>
</dbReference>
<keyword evidence="4" id="KW-1185">Reference proteome</keyword>
<evidence type="ECO:0000313" key="4">
    <source>
        <dbReference type="Proteomes" id="UP000093629"/>
    </source>
</evidence>
<sequence length="412" mass="46367">MNRFGGIREEPVDNLDLQWMISVDDHIIEPPNLWVDRASAADRDRVPHVERVDGVDTWIYEQARASVMGILVAAHQRPAEYSPLPVNYDEMPRAYFDPVARIPDMDEDHVIAGLNFPFFPRFCGQMFAHLGDRDLGLKCVRAYNDFVIDEWCAAAPGRYIPMIIIPLWDTRLAVEETLRCAGKGAKAIAFSENLHPLGFPSIHSGEWDDFFAVVNETKMPLCTHIGSSSVSPTTSPDAPFGVQAVNINLNLANSTTDWLFSGKLQKYPDLKIVLAEGGIGWIPYLIERAEHVAADYQYLRANNWAVDPATMRLNAVPTDPEIFPESPRQLFRDHMYGCFIEDDFGAANLDFIGIDNVMIETDYPHTDSLWPNSLQAAHKALDGRSDLDKYKVLQGNARRVFDFEPAPYPALT</sequence>
<organism evidence="3 4">
    <name type="scientific">Mycobacterium asiaticum</name>
    <dbReference type="NCBI Taxonomy" id="1790"/>
    <lineage>
        <taxon>Bacteria</taxon>
        <taxon>Bacillati</taxon>
        <taxon>Actinomycetota</taxon>
        <taxon>Actinomycetes</taxon>
        <taxon>Mycobacteriales</taxon>
        <taxon>Mycobacteriaceae</taxon>
        <taxon>Mycobacterium</taxon>
    </lineage>
</organism>
<proteinExistence type="predicted"/>
<dbReference type="PANTHER" id="PTHR21240:SF28">
    <property type="entry name" value="ISO-OROTATE DECARBOXYLASE (EUROFUNG)"/>
    <property type="match status" value="1"/>
</dbReference>
<evidence type="ECO:0000313" key="3">
    <source>
        <dbReference type="EMBL" id="OBK19358.1"/>
    </source>
</evidence>
<name>A0A1A3NB17_MYCAS</name>
<dbReference type="GO" id="GO:0016831">
    <property type="term" value="F:carboxy-lyase activity"/>
    <property type="evidence" value="ECO:0007669"/>
    <property type="project" value="InterPro"/>
</dbReference>
<comment type="caution">
    <text evidence="3">The sequence shown here is derived from an EMBL/GenBank/DDBJ whole genome shotgun (WGS) entry which is preliminary data.</text>
</comment>
<dbReference type="InterPro" id="IPR032465">
    <property type="entry name" value="ACMSD"/>
</dbReference>
<dbReference type="GO" id="GO:0005737">
    <property type="term" value="C:cytoplasm"/>
    <property type="evidence" value="ECO:0007669"/>
    <property type="project" value="TreeGrafter"/>
</dbReference>
<dbReference type="Pfam" id="PF04909">
    <property type="entry name" value="Amidohydro_2"/>
    <property type="match status" value="1"/>
</dbReference>
<gene>
    <name evidence="3" type="ORF">A5636_18320</name>
</gene>
<accession>A0A1A3NB17</accession>
<keyword evidence="3" id="KW-0378">Hydrolase</keyword>
<feature type="domain" description="Amidohydrolase-related" evidence="2">
    <location>
        <begin position="80"/>
        <end position="403"/>
    </location>
</feature>
<dbReference type="EMBL" id="LZLQ01000015">
    <property type="protein sequence ID" value="OBK19358.1"/>
    <property type="molecule type" value="Genomic_DNA"/>
</dbReference>
<dbReference type="GO" id="GO:0019748">
    <property type="term" value="P:secondary metabolic process"/>
    <property type="evidence" value="ECO:0007669"/>
    <property type="project" value="TreeGrafter"/>
</dbReference>
<dbReference type="Gene3D" id="3.20.20.140">
    <property type="entry name" value="Metal-dependent hydrolases"/>
    <property type="match status" value="1"/>
</dbReference>
<evidence type="ECO:0000256" key="1">
    <source>
        <dbReference type="ARBA" id="ARBA00023239"/>
    </source>
</evidence>